<dbReference type="KEGG" id="fvr:FVEG_16682"/>
<organism evidence="2 3">
    <name type="scientific">Gibberella moniliformis (strain M3125 / FGSC 7600)</name>
    <name type="common">Maize ear and stalk rot fungus</name>
    <name type="synonym">Fusarium verticillioides</name>
    <dbReference type="NCBI Taxonomy" id="334819"/>
    <lineage>
        <taxon>Eukaryota</taxon>
        <taxon>Fungi</taxon>
        <taxon>Dikarya</taxon>
        <taxon>Ascomycota</taxon>
        <taxon>Pezizomycotina</taxon>
        <taxon>Sordariomycetes</taxon>
        <taxon>Hypocreomycetidae</taxon>
        <taxon>Hypocreales</taxon>
        <taxon>Nectriaceae</taxon>
        <taxon>Fusarium</taxon>
        <taxon>Fusarium fujikuroi species complex</taxon>
    </lineage>
</organism>
<evidence type="ECO:0008006" key="4">
    <source>
        <dbReference type="Google" id="ProtNLM"/>
    </source>
</evidence>
<evidence type="ECO:0000313" key="2">
    <source>
        <dbReference type="EMBL" id="EWG50721.1"/>
    </source>
</evidence>
<dbReference type="GeneID" id="30073558"/>
<dbReference type="EMBL" id="CM000578">
    <property type="protein sequence ID" value="EWG50721.1"/>
    <property type="molecule type" value="Genomic_DNA"/>
</dbReference>
<dbReference type="EMBL" id="DS022254">
    <property type="protein sequence ID" value="EWG50721.1"/>
    <property type="molecule type" value="Genomic_DNA"/>
</dbReference>
<dbReference type="AlphaFoldDB" id="W7MIH9"/>
<accession>W7MIH9</accession>
<keyword evidence="3" id="KW-1185">Reference proteome</keyword>
<dbReference type="VEuPathDB" id="FungiDB:FVEG_16682"/>
<name>W7MIH9_GIBM7</name>
<dbReference type="Proteomes" id="UP000009096">
    <property type="component" value="Chromosome 1"/>
</dbReference>
<evidence type="ECO:0000313" key="3">
    <source>
        <dbReference type="Proteomes" id="UP000009096"/>
    </source>
</evidence>
<protein>
    <recommendedName>
        <fullName evidence="4">C2H2-type domain-containing protein</fullName>
    </recommendedName>
</protein>
<feature type="compositionally biased region" description="Basic and acidic residues" evidence="1">
    <location>
        <begin position="30"/>
        <end position="39"/>
    </location>
</feature>
<dbReference type="RefSeq" id="XP_018756912.1">
    <property type="nucleotide sequence ID" value="XM_018905924.1"/>
</dbReference>
<dbReference type="OrthoDB" id="3564303at2759"/>
<evidence type="ECO:0000256" key="1">
    <source>
        <dbReference type="SAM" id="MobiDB-lite"/>
    </source>
</evidence>
<gene>
    <name evidence="2" type="ORF">FVEG_16682</name>
</gene>
<sequence>MNLGNSEPRQVAGESSLQSGRRANKRRRNGHNDGVDDGPKYPPGRVAVPSFECPFCKDDPHRYAECRGYRLTRLSDVMQHISRQHRIGEVRLGFETLEEEDVVLYCARCRFLFRGRGASHRLDIHMNPEVECQPEPANIEQSGVMLPKEYEGLRDELRSYPRHDETFRWNIIWNWCFPGKPCPSSPYIEIILPRAEVQSIIQDELASMTGLSQEEAQSIARRSADRIYNTLSEPRSSPSVPPQAQSDSVQIAPVSNYHVPTYLASNPTLTSQPLQSQTQGYNSRPAQLGVYGMPTGGQRSNSFNWNNTLTNYSAPSPVRGSGVYASSGNNYAPTEYFTAHDSVYTHVPYVGGLNGSFQSPSQNDDYANTYGNDMGPRSSQD</sequence>
<feature type="region of interest" description="Disordered" evidence="1">
    <location>
        <begin position="1"/>
        <end position="43"/>
    </location>
</feature>
<proteinExistence type="predicted"/>
<feature type="region of interest" description="Disordered" evidence="1">
    <location>
        <begin position="355"/>
        <end position="381"/>
    </location>
</feature>
<feature type="compositionally biased region" description="Polar residues" evidence="1">
    <location>
        <begin position="1"/>
        <end position="21"/>
    </location>
</feature>
<reference evidence="2 3" key="1">
    <citation type="journal article" date="2010" name="Nature">
        <title>Comparative genomics reveals mobile pathogenicity chromosomes in Fusarium.</title>
        <authorList>
            <person name="Ma L.J."/>
            <person name="van der Does H.C."/>
            <person name="Borkovich K.A."/>
            <person name="Coleman J.J."/>
            <person name="Daboussi M.J."/>
            <person name="Di Pietro A."/>
            <person name="Dufresne M."/>
            <person name="Freitag M."/>
            <person name="Grabherr M."/>
            <person name="Henrissat B."/>
            <person name="Houterman P.M."/>
            <person name="Kang S."/>
            <person name="Shim W.B."/>
            <person name="Woloshuk C."/>
            <person name="Xie X."/>
            <person name="Xu J.R."/>
            <person name="Antoniw J."/>
            <person name="Baker S.E."/>
            <person name="Bluhm B.H."/>
            <person name="Breakspear A."/>
            <person name="Brown D.W."/>
            <person name="Butchko R.A."/>
            <person name="Chapman S."/>
            <person name="Coulson R."/>
            <person name="Coutinho P.M."/>
            <person name="Danchin E.G."/>
            <person name="Diener A."/>
            <person name="Gale L.R."/>
            <person name="Gardiner D.M."/>
            <person name="Goff S."/>
            <person name="Hammond-Kosack K.E."/>
            <person name="Hilburn K."/>
            <person name="Hua-Van A."/>
            <person name="Jonkers W."/>
            <person name="Kazan K."/>
            <person name="Kodira C.D."/>
            <person name="Koehrsen M."/>
            <person name="Kumar L."/>
            <person name="Lee Y.H."/>
            <person name="Li L."/>
            <person name="Manners J.M."/>
            <person name="Miranda-Saavedra D."/>
            <person name="Mukherjee M."/>
            <person name="Park G."/>
            <person name="Park J."/>
            <person name="Park S.Y."/>
            <person name="Proctor R.H."/>
            <person name="Regev A."/>
            <person name="Ruiz-Roldan M.C."/>
            <person name="Sain D."/>
            <person name="Sakthikumar S."/>
            <person name="Sykes S."/>
            <person name="Schwartz D.C."/>
            <person name="Turgeon B.G."/>
            <person name="Wapinski I."/>
            <person name="Yoder O."/>
            <person name="Young S."/>
            <person name="Zeng Q."/>
            <person name="Zhou S."/>
            <person name="Galagan J."/>
            <person name="Cuomo C.A."/>
            <person name="Kistler H.C."/>
            <person name="Rep M."/>
        </authorList>
    </citation>
    <scope>NUCLEOTIDE SEQUENCE [LARGE SCALE GENOMIC DNA]</scope>
    <source>
        <strain evidence="3">M3125 / FGSC 7600</strain>
    </source>
</reference>